<dbReference type="InterPro" id="IPR053213">
    <property type="entry name" value="RLP29"/>
</dbReference>
<feature type="domain" description="F-box" evidence="3">
    <location>
        <begin position="31"/>
        <end position="79"/>
    </location>
</feature>
<evidence type="ECO:0000313" key="5">
    <source>
        <dbReference type="Proteomes" id="UP000193642"/>
    </source>
</evidence>
<sequence>MPATKRKKNRKQPKNRASSPPSPPQKTQKSDKHILSLPFEVIAQIFTLVDPTNPFATFSLRRICRLVNHYLVSEYFVSLYLSCSPPSYSDDFGLSLFDRFFFSPAAPASFQLEYADRVLKIQKGKSFYSDRIWAYVTPSILPPAIGRITQLTTLCLKGMHLQGNVPMEMELLVNLKVLDLSKNRLSGTLDAFADMQSLTDLCIQKNEFTGILPANHRWMNLKMLSVSHNRLTGGLGPCFNMLNRDIELIYCNSNLFTGDVPDLREFSNLYHLFLNNNCLTGELPPFCEGMNLRVLVLTANELSGSIEGLGWEFLHHLTKLDLAENLFMGSIPRELGSLSRLEDLNLHWNSFENPIPNELGSLANLIHLKLSQNNLEGPVPIPLARLSKLRFLQLDHNFFSGTIPQEFSDSLSKNLSLLALNHNNLEGPLPNGMGRWGVKRLFLKGNQRLKGERIPADVRPKSKMWQLLRENGFEKYRT</sequence>
<name>A0A1Y2CQ65_9FUNG</name>
<accession>A0A1Y2CQ65</accession>
<dbReference type="EMBL" id="MCGO01000010">
    <property type="protein sequence ID" value="ORY49097.1"/>
    <property type="molecule type" value="Genomic_DNA"/>
</dbReference>
<keyword evidence="5" id="KW-1185">Reference proteome</keyword>
<dbReference type="STRING" id="329046.A0A1Y2CQ65"/>
<evidence type="ECO:0000313" key="4">
    <source>
        <dbReference type="EMBL" id="ORY49097.1"/>
    </source>
</evidence>
<dbReference type="Gene3D" id="3.80.10.10">
    <property type="entry name" value="Ribonuclease Inhibitor"/>
    <property type="match status" value="1"/>
</dbReference>
<comment type="caution">
    <text evidence="4">The sequence shown here is derived from an EMBL/GenBank/DDBJ whole genome shotgun (WGS) entry which is preliminary data.</text>
</comment>
<gene>
    <name evidence="4" type="ORF">BCR33DRAFT_714153</name>
</gene>
<dbReference type="PANTHER" id="PTHR48009">
    <property type="entry name" value="LEUCINE-RICH REPEAT (LRR) FAMILY PROTEIN"/>
    <property type="match status" value="1"/>
</dbReference>
<dbReference type="Pfam" id="PF00560">
    <property type="entry name" value="LRR_1"/>
    <property type="match status" value="6"/>
</dbReference>
<evidence type="ECO:0000259" key="3">
    <source>
        <dbReference type="PROSITE" id="PS50181"/>
    </source>
</evidence>
<feature type="region of interest" description="Disordered" evidence="2">
    <location>
        <begin position="1"/>
        <end position="31"/>
    </location>
</feature>
<dbReference type="InterPro" id="IPR032675">
    <property type="entry name" value="LRR_dom_sf"/>
</dbReference>
<keyword evidence="1" id="KW-0677">Repeat</keyword>
<organism evidence="4 5">
    <name type="scientific">Rhizoclosmatium globosum</name>
    <dbReference type="NCBI Taxonomy" id="329046"/>
    <lineage>
        <taxon>Eukaryota</taxon>
        <taxon>Fungi</taxon>
        <taxon>Fungi incertae sedis</taxon>
        <taxon>Chytridiomycota</taxon>
        <taxon>Chytridiomycota incertae sedis</taxon>
        <taxon>Chytridiomycetes</taxon>
        <taxon>Chytridiales</taxon>
        <taxon>Chytriomycetaceae</taxon>
        <taxon>Rhizoclosmatium</taxon>
    </lineage>
</organism>
<reference evidence="4 5" key="1">
    <citation type="submission" date="2016-07" db="EMBL/GenBank/DDBJ databases">
        <title>Pervasive Adenine N6-methylation of Active Genes in Fungi.</title>
        <authorList>
            <consortium name="DOE Joint Genome Institute"/>
            <person name="Mondo S.J."/>
            <person name="Dannebaum R.O."/>
            <person name="Kuo R.C."/>
            <person name="Labutti K."/>
            <person name="Haridas S."/>
            <person name="Kuo A."/>
            <person name="Salamov A."/>
            <person name="Ahrendt S.R."/>
            <person name="Lipzen A."/>
            <person name="Sullivan W."/>
            <person name="Andreopoulos W.B."/>
            <person name="Clum A."/>
            <person name="Lindquist E."/>
            <person name="Daum C."/>
            <person name="Ramamoorthy G.K."/>
            <person name="Gryganskyi A."/>
            <person name="Culley D."/>
            <person name="Magnuson J.K."/>
            <person name="James T.Y."/>
            <person name="O'Malley M.A."/>
            <person name="Stajich J.E."/>
            <person name="Spatafora J.W."/>
            <person name="Visel A."/>
            <person name="Grigoriev I.V."/>
        </authorList>
    </citation>
    <scope>NUCLEOTIDE SEQUENCE [LARGE SCALE GENOMIC DNA]</scope>
    <source>
        <strain evidence="4 5">JEL800</strain>
    </source>
</reference>
<dbReference type="PANTHER" id="PTHR48009:SF16">
    <property type="entry name" value="LEUCINE-RICH REPEAT-CONTAINING N-TERMINAL PLANT-TYPE DOMAIN-CONTAINING PROTEIN"/>
    <property type="match status" value="1"/>
</dbReference>
<protein>
    <submittedName>
        <fullName evidence="4">L domain-like protein</fullName>
    </submittedName>
</protein>
<dbReference type="InterPro" id="IPR001611">
    <property type="entry name" value="Leu-rich_rpt"/>
</dbReference>
<dbReference type="InterPro" id="IPR001810">
    <property type="entry name" value="F-box_dom"/>
</dbReference>
<dbReference type="Proteomes" id="UP000193642">
    <property type="component" value="Unassembled WGS sequence"/>
</dbReference>
<dbReference type="PROSITE" id="PS50181">
    <property type="entry name" value="FBOX"/>
    <property type="match status" value="1"/>
</dbReference>
<dbReference type="OrthoDB" id="676979at2759"/>
<dbReference type="SUPFAM" id="SSF52058">
    <property type="entry name" value="L domain-like"/>
    <property type="match status" value="1"/>
</dbReference>
<proteinExistence type="predicted"/>
<feature type="compositionally biased region" description="Basic residues" evidence="2">
    <location>
        <begin position="1"/>
        <end position="14"/>
    </location>
</feature>
<evidence type="ECO:0000256" key="1">
    <source>
        <dbReference type="ARBA" id="ARBA00022737"/>
    </source>
</evidence>
<dbReference type="AlphaFoldDB" id="A0A1Y2CQ65"/>
<dbReference type="FunFam" id="3.80.10.10:FF:000383">
    <property type="entry name" value="Leucine-rich repeat receptor protein kinase EMS1"/>
    <property type="match status" value="1"/>
</dbReference>
<evidence type="ECO:0000256" key="2">
    <source>
        <dbReference type="SAM" id="MobiDB-lite"/>
    </source>
</evidence>